<evidence type="ECO:0000313" key="1">
    <source>
        <dbReference type="EMBL" id="KIK38857.1"/>
    </source>
</evidence>
<name>A0A0D0AWV2_9AGAM</name>
<protein>
    <submittedName>
        <fullName evidence="1">Uncharacterized protein</fullName>
    </submittedName>
</protein>
<sequence>MEYQHRQGRKNINEEHKLRQKAVLARPRSLVRNISAVISYIGSAIGETQVCWFA</sequence>
<dbReference type="EMBL" id="KN835370">
    <property type="protein sequence ID" value="KIK38857.1"/>
    <property type="molecule type" value="Genomic_DNA"/>
</dbReference>
<organism evidence="1 2">
    <name type="scientific">Suillus luteus UH-Slu-Lm8-n1</name>
    <dbReference type="NCBI Taxonomy" id="930992"/>
    <lineage>
        <taxon>Eukaryota</taxon>
        <taxon>Fungi</taxon>
        <taxon>Dikarya</taxon>
        <taxon>Basidiomycota</taxon>
        <taxon>Agaricomycotina</taxon>
        <taxon>Agaricomycetes</taxon>
        <taxon>Agaricomycetidae</taxon>
        <taxon>Boletales</taxon>
        <taxon>Suillineae</taxon>
        <taxon>Suillaceae</taxon>
        <taxon>Suillus</taxon>
    </lineage>
</organism>
<keyword evidence="2" id="KW-1185">Reference proteome</keyword>
<proteinExistence type="predicted"/>
<dbReference type="HOGENOM" id="CLU_3051968_0_0_1"/>
<dbReference type="InParanoid" id="A0A0D0AWV2"/>
<dbReference type="Proteomes" id="UP000054485">
    <property type="component" value="Unassembled WGS sequence"/>
</dbReference>
<gene>
    <name evidence="1" type="ORF">CY34DRAFT_808926</name>
</gene>
<accession>A0A0D0AWV2</accession>
<reference evidence="1 2" key="1">
    <citation type="submission" date="2014-04" db="EMBL/GenBank/DDBJ databases">
        <authorList>
            <consortium name="DOE Joint Genome Institute"/>
            <person name="Kuo A."/>
            <person name="Ruytinx J."/>
            <person name="Rineau F."/>
            <person name="Colpaert J."/>
            <person name="Kohler A."/>
            <person name="Nagy L.G."/>
            <person name="Floudas D."/>
            <person name="Copeland A."/>
            <person name="Barry K.W."/>
            <person name="Cichocki N."/>
            <person name="Veneault-Fourrey C."/>
            <person name="LaButti K."/>
            <person name="Lindquist E.A."/>
            <person name="Lipzen A."/>
            <person name="Lundell T."/>
            <person name="Morin E."/>
            <person name="Murat C."/>
            <person name="Sun H."/>
            <person name="Tunlid A."/>
            <person name="Henrissat B."/>
            <person name="Grigoriev I.V."/>
            <person name="Hibbett D.S."/>
            <person name="Martin F."/>
            <person name="Nordberg H.P."/>
            <person name="Cantor M.N."/>
            <person name="Hua S.X."/>
        </authorList>
    </citation>
    <scope>NUCLEOTIDE SEQUENCE [LARGE SCALE GENOMIC DNA]</scope>
    <source>
        <strain evidence="1 2">UH-Slu-Lm8-n1</strain>
    </source>
</reference>
<reference evidence="2" key="2">
    <citation type="submission" date="2015-01" db="EMBL/GenBank/DDBJ databases">
        <title>Evolutionary Origins and Diversification of the Mycorrhizal Mutualists.</title>
        <authorList>
            <consortium name="DOE Joint Genome Institute"/>
            <consortium name="Mycorrhizal Genomics Consortium"/>
            <person name="Kohler A."/>
            <person name="Kuo A."/>
            <person name="Nagy L.G."/>
            <person name="Floudas D."/>
            <person name="Copeland A."/>
            <person name="Barry K.W."/>
            <person name="Cichocki N."/>
            <person name="Veneault-Fourrey C."/>
            <person name="LaButti K."/>
            <person name="Lindquist E.A."/>
            <person name="Lipzen A."/>
            <person name="Lundell T."/>
            <person name="Morin E."/>
            <person name="Murat C."/>
            <person name="Riley R."/>
            <person name="Ohm R."/>
            <person name="Sun H."/>
            <person name="Tunlid A."/>
            <person name="Henrissat B."/>
            <person name="Grigoriev I.V."/>
            <person name="Hibbett D.S."/>
            <person name="Martin F."/>
        </authorList>
    </citation>
    <scope>NUCLEOTIDE SEQUENCE [LARGE SCALE GENOMIC DNA]</scope>
    <source>
        <strain evidence="2">UH-Slu-Lm8-n1</strain>
    </source>
</reference>
<evidence type="ECO:0000313" key="2">
    <source>
        <dbReference type="Proteomes" id="UP000054485"/>
    </source>
</evidence>
<dbReference type="AlphaFoldDB" id="A0A0D0AWV2"/>